<organism evidence="1">
    <name type="scientific">bioreactor metagenome</name>
    <dbReference type="NCBI Taxonomy" id="1076179"/>
    <lineage>
        <taxon>unclassified sequences</taxon>
        <taxon>metagenomes</taxon>
        <taxon>ecological metagenomes</taxon>
    </lineage>
</organism>
<dbReference type="AlphaFoldDB" id="A0A645EJA8"/>
<protein>
    <submittedName>
        <fullName evidence="1">Uncharacterized protein</fullName>
    </submittedName>
</protein>
<gene>
    <name evidence="1" type="ORF">SDC9_147992</name>
</gene>
<dbReference type="EMBL" id="VSSQ01046816">
    <property type="protein sequence ID" value="MPN00794.1"/>
    <property type="molecule type" value="Genomic_DNA"/>
</dbReference>
<sequence length="97" mass="10868">MFALHARQQFARHIGLHLRLYALGRHARQVAELVDELAQLGDGVHRDAALDLVGRHGGEGHIKELVVRPLRLELIGNVADAADQPRRVFDGVRSLRR</sequence>
<accession>A0A645EJA8</accession>
<reference evidence="1" key="1">
    <citation type="submission" date="2019-08" db="EMBL/GenBank/DDBJ databases">
        <authorList>
            <person name="Kucharzyk K."/>
            <person name="Murdoch R.W."/>
            <person name="Higgins S."/>
            <person name="Loffler F."/>
        </authorList>
    </citation>
    <scope>NUCLEOTIDE SEQUENCE</scope>
</reference>
<evidence type="ECO:0000313" key="1">
    <source>
        <dbReference type="EMBL" id="MPN00794.1"/>
    </source>
</evidence>
<name>A0A645EJA8_9ZZZZ</name>
<comment type="caution">
    <text evidence="1">The sequence shown here is derived from an EMBL/GenBank/DDBJ whole genome shotgun (WGS) entry which is preliminary data.</text>
</comment>
<proteinExistence type="predicted"/>